<dbReference type="Proteomes" id="UP000094527">
    <property type="component" value="Unassembled WGS sequence"/>
</dbReference>
<organism evidence="2 3">
    <name type="scientific">Orchesella cincta</name>
    <name type="common">Springtail</name>
    <name type="synonym">Podura cincta</name>
    <dbReference type="NCBI Taxonomy" id="48709"/>
    <lineage>
        <taxon>Eukaryota</taxon>
        <taxon>Metazoa</taxon>
        <taxon>Ecdysozoa</taxon>
        <taxon>Arthropoda</taxon>
        <taxon>Hexapoda</taxon>
        <taxon>Collembola</taxon>
        <taxon>Entomobryomorpha</taxon>
        <taxon>Entomobryoidea</taxon>
        <taxon>Orchesellidae</taxon>
        <taxon>Orchesellinae</taxon>
        <taxon>Orchesella</taxon>
    </lineage>
</organism>
<feature type="compositionally biased region" description="Low complexity" evidence="1">
    <location>
        <begin position="9"/>
        <end position="31"/>
    </location>
</feature>
<sequence length="212" mass="21681">MIVQPPTPSSTTTSSCSSSAAATSTTTTTATSKRKQEGCRCGNATPNPGSGKLTCIGAGGKKVLHSQTSQAIPFVSSMAGGLTSATMLPSVTSTASNVSLASNVNFGPMQAGPSTGVTHPTVQLIPLRFGQPGLGQYIQIANAHGLQQLPVQQIFFNGASLPSSATGITIQGVPVSSLSGIHQMAQIQQQQQRPPLQMGMHLKADRNPNDGI</sequence>
<dbReference type="AlphaFoldDB" id="A0A1D2NKN2"/>
<gene>
    <name evidence="2" type="ORF">Ocin01_00883</name>
</gene>
<name>A0A1D2NKN2_ORCCI</name>
<feature type="region of interest" description="Disordered" evidence="1">
    <location>
        <begin position="1"/>
        <end position="44"/>
    </location>
</feature>
<dbReference type="EMBL" id="LJIJ01000016">
    <property type="protein sequence ID" value="ODN05779.1"/>
    <property type="molecule type" value="Genomic_DNA"/>
</dbReference>
<proteinExistence type="predicted"/>
<feature type="region of interest" description="Disordered" evidence="1">
    <location>
        <begin position="191"/>
        <end position="212"/>
    </location>
</feature>
<evidence type="ECO:0000313" key="2">
    <source>
        <dbReference type="EMBL" id="ODN05779.1"/>
    </source>
</evidence>
<evidence type="ECO:0000256" key="1">
    <source>
        <dbReference type="SAM" id="MobiDB-lite"/>
    </source>
</evidence>
<protein>
    <submittedName>
        <fullName evidence="2">Uncharacterized protein</fullName>
    </submittedName>
</protein>
<comment type="caution">
    <text evidence="2">The sequence shown here is derived from an EMBL/GenBank/DDBJ whole genome shotgun (WGS) entry which is preliminary data.</text>
</comment>
<reference evidence="2 3" key="1">
    <citation type="journal article" date="2016" name="Genome Biol. Evol.">
        <title>Gene Family Evolution Reflects Adaptation to Soil Environmental Stressors in the Genome of the Collembolan Orchesella cincta.</title>
        <authorList>
            <person name="Faddeeva-Vakhrusheva A."/>
            <person name="Derks M.F."/>
            <person name="Anvar S.Y."/>
            <person name="Agamennone V."/>
            <person name="Suring W."/>
            <person name="Smit S."/>
            <person name="van Straalen N.M."/>
            <person name="Roelofs D."/>
        </authorList>
    </citation>
    <scope>NUCLEOTIDE SEQUENCE [LARGE SCALE GENOMIC DNA]</scope>
    <source>
        <tissue evidence="2">Mixed pool</tissue>
    </source>
</reference>
<keyword evidence="3" id="KW-1185">Reference proteome</keyword>
<accession>A0A1D2NKN2</accession>
<evidence type="ECO:0000313" key="3">
    <source>
        <dbReference type="Proteomes" id="UP000094527"/>
    </source>
</evidence>
<feature type="compositionally biased region" description="Basic and acidic residues" evidence="1">
    <location>
        <begin position="202"/>
        <end position="212"/>
    </location>
</feature>